<evidence type="ECO:0000259" key="8">
    <source>
        <dbReference type="PROSITE" id="PS50118"/>
    </source>
</evidence>
<keyword evidence="2" id="KW-0805">Transcription regulation</keyword>
<dbReference type="GeneID" id="106471370"/>
<feature type="domain" description="HMG box" evidence="8">
    <location>
        <begin position="89"/>
        <end position="157"/>
    </location>
</feature>
<dbReference type="Proteomes" id="UP000694941">
    <property type="component" value="Unplaced"/>
</dbReference>
<accession>A0ABM1BRT6</accession>
<feature type="region of interest" description="Disordered" evidence="7">
    <location>
        <begin position="1"/>
        <end position="54"/>
    </location>
</feature>
<evidence type="ECO:0000256" key="6">
    <source>
        <dbReference type="PROSITE-ProRule" id="PRU00267"/>
    </source>
</evidence>
<feature type="compositionally biased region" description="Polar residues" evidence="7">
    <location>
        <begin position="20"/>
        <end position="32"/>
    </location>
</feature>
<evidence type="ECO:0000256" key="3">
    <source>
        <dbReference type="ARBA" id="ARBA00023125"/>
    </source>
</evidence>
<dbReference type="PROSITE" id="PS50118">
    <property type="entry name" value="HMG_BOX_2"/>
    <property type="match status" value="1"/>
</dbReference>
<evidence type="ECO:0000313" key="10">
    <source>
        <dbReference type="RefSeq" id="XP_013787422.1"/>
    </source>
</evidence>
<evidence type="ECO:0000256" key="4">
    <source>
        <dbReference type="ARBA" id="ARBA00023163"/>
    </source>
</evidence>
<reference evidence="10" key="1">
    <citation type="submission" date="2025-08" db="UniProtKB">
        <authorList>
            <consortium name="RefSeq"/>
        </authorList>
    </citation>
    <scope>IDENTIFICATION</scope>
    <source>
        <tissue evidence="10">Muscle</tissue>
    </source>
</reference>
<dbReference type="PANTHER" id="PTHR45803">
    <property type="entry name" value="SOX100B"/>
    <property type="match status" value="1"/>
</dbReference>
<dbReference type="SUPFAM" id="SSF47095">
    <property type="entry name" value="HMG-box"/>
    <property type="match status" value="1"/>
</dbReference>
<feature type="DNA-binding region" description="HMG box" evidence="6">
    <location>
        <begin position="89"/>
        <end position="157"/>
    </location>
</feature>
<keyword evidence="3 6" id="KW-0238">DNA-binding</keyword>
<keyword evidence="5 6" id="KW-0539">Nucleus</keyword>
<dbReference type="CDD" id="cd22031">
    <property type="entry name" value="HMG-box_SoxE"/>
    <property type="match status" value="1"/>
</dbReference>
<dbReference type="SMART" id="SM00398">
    <property type="entry name" value="HMG"/>
    <property type="match status" value="1"/>
</dbReference>
<dbReference type="Gene3D" id="1.10.30.10">
    <property type="entry name" value="High mobility group box domain"/>
    <property type="match status" value="1"/>
</dbReference>
<dbReference type="InterPro" id="IPR036910">
    <property type="entry name" value="HMG_box_dom_sf"/>
</dbReference>
<dbReference type="InterPro" id="IPR022151">
    <property type="entry name" value="Sox_N"/>
</dbReference>
<evidence type="ECO:0000256" key="7">
    <source>
        <dbReference type="SAM" id="MobiDB-lite"/>
    </source>
</evidence>
<protein>
    <submittedName>
        <fullName evidence="10">Transcription factor Sox-10-like</fullName>
    </submittedName>
</protein>
<dbReference type="RefSeq" id="XP_013787422.1">
    <property type="nucleotide sequence ID" value="XM_013931968.2"/>
</dbReference>
<gene>
    <name evidence="10" type="primary">LOC106471370</name>
</gene>
<keyword evidence="4" id="KW-0804">Transcription</keyword>
<dbReference type="InterPro" id="IPR009071">
    <property type="entry name" value="HMG_box_dom"/>
</dbReference>
<dbReference type="PANTHER" id="PTHR45803:SF10">
    <property type="entry name" value="HMG BOX DOMAIN-CONTAINING PROTEIN"/>
    <property type="match status" value="1"/>
</dbReference>
<keyword evidence="9" id="KW-1185">Reference proteome</keyword>
<proteinExistence type="predicted"/>
<evidence type="ECO:0000256" key="1">
    <source>
        <dbReference type="ARBA" id="ARBA00004123"/>
    </source>
</evidence>
<dbReference type="InterPro" id="IPR050917">
    <property type="entry name" value="SOX_TF"/>
</dbReference>
<name>A0ABM1BRT6_LIMPO</name>
<comment type="subcellular location">
    <subcellularLocation>
        <location evidence="1">Nucleus</location>
    </subcellularLocation>
</comment>
<evidence type="ECO:0000256" key="5">
    <source>
        <dbReference type="ARBA" id="ARBA00023242"/>
    </source>
</evidence>
<dbReference type="Pfam" id="PF00505">
    <property type="entry name" value="HMG_box"/>
    <property type="match status" value="1"/>
</dbReference>
<organism evidence="9 10">
    <name type="scientific">Limulus polyphemus</name>
    <name type="common">Atlantic horseshoe crab</name>
    <dbReference type="NCBI Taxonomy" id="6850"/>
    <lineage>
        <taxon>Eukaryota</taxon>
        <taxon>Metazoa</taxon>
        <taxon>Ecdysozoa</taxon>
        <taxon>Arthropoda</taxon>
        <taxon>Chelicerata</taxon>
        <taxon>Merostomata</taxon>
        <taxon>Xiphosura</taxon>
        <taxon>Limulidae</taxon>
        <taxon>Limulus</taxon>
    </lineage>
</organism>
<sequence>MSVVQAKGETEEETKCGHESSGSGQDQRQGHQLSDLMPEDNKSQENIDENLGFPSSIHDAVSRVLKGYDWTLVSNPPKHNNSSKRRPYVKRPMNAFMVWAQAARRKLADQYPHLHNAELSKTLGRLWRLLGDEDKRPFVEEAERLRQVHKKNYPDYKYQPRRRKTGKYPGSLGTDEPVSEMQGATVVFSSLKTENVGTLRTSAINQQSSKPSTNSNLIGIGWKSENMERFEHVGLQSHAQQTAQPNGFNQGDMSKLTSEGMCNMDLFQIDQCLPPFGALSSSWTSTSPDDTNSFNFSSTITASNHNTSKLLPISNTISSDVTQFFNNTCIRRDVDYDLVPDGLSSTSVSPVLGQTEHSVITHNGKQEDEPIKFHELTPVVRSTRPSCALSFSSEGAIKALISAPSTTQNVNNLKNAFSNISHNNYQSDFPTSLSQQFEEANSYRFCQRSVIPRQQYTISTGNTKPQVMIQAYENKPFL</sequence>
<evidence type="ECO:0000313" key="9">
    <source>
        <dbReference type="Proteomes" id="UP000694941"/>
    </source>
</evidence>
<dbReference type="Pfam" id="PF12444">
    <property type="entry name" value="Sox_N"/>
    <property type="match status" value="1"/>
</dbReference>
<evidence type="ECO:0000256" key="2">
    <source>
        <dbReference type="ARBA" id="ARBA00023015"/>
    </source>
</evidence>